<evidence type="ECO:0000313" key="12">
    <source>
        <dbReference type="Proteomes" id="UP001165378"/>
    </source>
</evidence>
<feature type="transmembrane region" description="Helical" evidence="8">
    <location>
        <begin position="21"/>
        <end position="41"/>
    </location>
</feature>
<evidence type="ECO:0000256" key="5">
    <source>
        <dbReference type="ARBA" id="ARBA00022989"/>
    </source>
</evidence>
<evidence type="ECO:0000256" key="8">
    <source>
        <dbReference type="SAM" id="Phobius"/>
    </source>
</evidence>
<keyword evidence="4 8" id="KW-0812">Transmembrane</keyword>
<dbReference type="PANTHER" id="PTHR11562">
    <property type="entry name" value="CATION EFFLUX PROTEIN/ ZINC TRANSPORTER"/>
    <property type="match status" value="1"/>
</dbReference>
<feature type="transmembrane region" description="Helical" evidence="8">
    <location>
        <begin position="53"/>
        <end position="72"/>
    </location>
</feature>
<comment type="similarity">
    <text evidence="2">Belongs to the cation diffusion facilitator (CDF) transporter (TC 2.A.4) family. SLC30A subfamily.</text>
</comment>
<dbReference type="InterPro" id="IPR027470">
    <property type="entry name" value="Cation_efflux_CTD"/>
</dbReference>
<evidence type="ECO:0000256" key="7">
    <source>
        <dbReference type="ARBA" id="ARBA00023136"/>
    </source>
</evidence>
<comment type="subcellular location">
    <subcellularLocation>
        <location evidence="1">Membrane</location>
        <topology evidence="1">Multi-pass membrane protein</topology>
    </subcellularLocation>
</comment>
<keyword evidence="7 8" id="KW-0472">Membrane</keyword>
<keyword evidence="12" id="KW-1185">Reference proteome</keyword>
<evidence type="ECO:0000259" key="10">
    <source>
        <dbReference type="Pfam" id="PF16916"/>
    </source>
</evidence>
<proteinExistence type="inferred from homology"/>
<dbReference type="EMBL" id="JAKFHA010000004">
    <property type="protein sequence ID" value="MCF2527600.1"/>
    <property type="molecule type" value="Genomic_DNA"/>
</dbReference>
<dbReference type="InterPro" id="IPR002524">
    <property type="entry name" value="Cation_efflux"/>
</dbReference>
<feature type="domain" description="Cation efflux protein transmembrane" evidence="9">
    <location>
        <begin position="23"/>
        <end position="213"/>
    </location>
</feature>
<feature type="transmembrane region" description="Helical" evidence="8">
    <location>
        <begin position="164"/>
        <end position="182"/>
    </location>
</feature>
<dbReference type="Proteomes" id="UP001165378">
    <property type="component" value="Unassembled WGS sequence"/>
</dbReference>
<reference evidence="11" key="1">
    <citation type="submission" date="2022-01" db="EMBL/GenBank/DDBJ databases">
        <title>Genome-Based Taxonomic Classification of the Phylum Actinobacteria.</title>
        <authorList>
            <person name="Gao Y."/>
        </authorList>
    </citation>
    <scope>NUCLEOTIDE SEQUENCE</scope>
    <source>
        <strain evidence="11">KLBMP 8922</strain>
    </source>
</reference>
<protein>
    <submittedName>
        <fullName evidence="11">Cation diffusion facilitator family transporter</fullName>
    </submittedName>
</protein>
<evidence type="ECO:0000256" key="3">
    <source>
        <dbReference type="ARBA" id="ARBA00022448"/>
    </source>
</evidence>
<feature type="transmembrane region" description="Helical" evidence="8">
    <location>
        <begin position="123"/>
        <end position="143"/>
    </location>
</feature>
<keyword evidence="5 8" id="KW-1133">Transmembrane helix</keyword>
<feature type="transmembrane region" description="Helical" evidence="8">
    <location>
        <begin position="188"/>
        <end position="205"/>
    </location>
</feature>
<evidence type="ECO:0000256" key="4">
    <source>
        <dbReference type="ARBA" id="ARBA00022692"/>
    </source>
</evidence>
<gene>
    <name evidence="11" type="ORF">LZ495_10285</name>
</gene>
<organism evidence="11 12">
    <name type="scientific">Yinghuangia soli</name>
    <dbReference type="NCBI Taxonomy" id="2908204"/>
    <lineage>
        <taxon>Bacteria</taxon>
        <taxon>Bacillati</taxon>
        <taxon>Actinomycetota</taxon>
        <taxon>Actinomycetes</taxon>
        <taxon>Kitasatosporales</taxon>
        <taxon>Streptomycetaceae</taxon>
        <taxon>Yinghuangia</taxon>
    </lineage>
</organism>
<dbReference type="InterPro" id="IPR036837">
    <property type="entry name" value="Cation_efflux_CTD_sf"/>
</dbReference>
<dbReference type="PANTHER" id="PTHR11562:SF17">
    <property type="entry name" value="RE54080P-RELATED"/>
    <property type="match status" value="1"/>
</dbReference>
<feature type="domain" description="Cation efflux protein cytoplasmic" evidence="10">
    <location>
        <begin position="217"/>
        <end position="295"/>
    </location>
</feature>
<dbReference type="InterPro" id="IPR050681">
    <property type="entry name" value="CDF/SLC30A"/>
</dbReference>
<sequence>MGHDHGPKASGGTVSAAYRKRLAITISVTGVVLVVQLIGALLSNSLALLSDSLHMFVDTSGVALALVAVTVAQREPTPERTWGLYRVEILAALVNAMMLGGIGAFIAYQAVQRIGDPPEVKTGPLLAAALLGLAANLVGLFLLRGGKDHSLNMRGAYLEVLGDTMGSVAALGTGVIIATTGWTLADPIASLVIVAMILPRAYLLLRDTLHVLLEATPKDLDLGALRERLLAEPDITEVHDLHAWTVTSGMPALTAHLTVTDAVIREGRIGPVLDRVGAIVGGDFDVRHSTIQLEPAGHRGHEYAAHE</sequence>
<feature type="transmembrane region" description="Helical" evidence="8">
    <location>
        <begin position="84"/>
        <end position="111"/>
    </location>
</feature>
<dbReference type="InterPro" id="IPR027469">
    <property type="entry name" value="Cation_efflux_TMD_sf"/>
</dbReference>
<dbReference type="RefSeq" id="WP_235051760.1">
    <property type="nucleotide sequence ID" value="NZ_JAKFHA010000004.1"/>
</dbReference>
<name>A0AA41PY95_9ACTN</name>
<dbReference type="Pfam" id="PF16916">
    <property type="entry name" value="ZT_dimer"/>
    <property type="match status" value="1"/>
</dbReference>
<accession>A0AA41PY95</accession>
<evidence type="ECO:0000256" key="6">
    <source>
        <dbReference type="ARBA" id="ARBA00023065"/>
    </source>
</evidence>
<keyword evidence="3" id="KW-0813">Transport</keyword>
<dbReference type="NCBIfam" id="TIGR01297">
    <property type="entry name" value="CDF"/>
    <property type="match status" value="1"/>
</dbReference>
<dbReference type="SUPFAM" id="SSF160240">
    <property type="entry name" value="Cation efflux protein cytoplasmic domain-like"/>
    <property type="match status" value="1"/>
</dbReference>
<keyword evidence="6" id="KW-0406">Ion transport</keyword>
<dbReference type="InterPro" id="IPR058533">
    <property type="entry name" value="Cation_efflux_TM"/>
</dbReference>
<dbReference type="AlphaFoldDB" id="A0AA41PY95"/>
<dbReference type="SUPFAM" id="SSF161111">
    <property type="entry name" value="Cation efflux protein transmembrane domain-like"/>
    <property type="match status" value="1"/>
</dbReference>
<comment type="caution">
    <text evidence="11">The sequence shown here is derived from an EMBL/GenBank/DDBJ whole genome shotgun (WGS) entry which is preliminary data.</text>
</comment>
<evidence type="ECO:0000259" key="9">
    <source>
        <dbReference type="Pfam" id="PF01545"/>
    </source>
</evidence>
<dbReference type="Gene3D" id="1.20.1510.10">
    <property type="entry name" value="Cation efflux protein transmembrane domain"/>
    <property type="match status" value="1"/>
</dbReference>
<evidence type="ECO:0000313" key="11">
    <source>
        <dbReference type="EMBL" id="MCF2527600.1"/>
    </source>
</evidence>
<evidence type="ECO:0000256" key="2">
    <source>
        <dbReference type="ARBA" id="ARBA00008873"/>
    </source>
</evidence>
<evidence type="ECO:0000256" key="1">
    <source>
        <dbReference type="ARBA" id="ARBA00004141"/>
    </source>
</evidence>
<dbReference type="GO" id="GO:0005385">
    <property type="term" value="F:zinc ion transmembrane transporter activity"/>
    <property type="evidence" value="ECO:0007669"/>
    <property type="project" value="TreeGrafter"/>
</dbReference>
<dbReference type="Pfam" id="PF01545">
    <property type="entry name" value="Cation_efflux"/>
    <property type="match status" value="1"/>
</dbReference>
<dbReference type="GO" id="GO:0005886">
    <property type="term" value="C:plasma membrane"/>
    <property type="evidence" value="ECO:0007669"/>
    <property type="project" value="TreeGrafter"/>
</dbReference>